<name>A0AAJ0B0Q2_9PEZI</name>
<dbReference type="SUPFAM" id="SSF143990">
    <property type="entry name" value="YbiA-like"/>
    <property type="match status" value="1"/>
</dbReference>
<dbReference type="EMBL" id="MU839858">
    <property type="protein sequence ID" value="KAK1749447.1"/>
    <property type="molecule type" value="Genomic_DNA"/>
</dbReference>
<dbReference type="Proteomes" id="UP001239445">
    <property type="component" value="Unassembled WGS sequence"/>
</dbReference>
<dbReference type="AlphaFoldDB" id="A0AAJ0B0Q2"/>
<evidence type="ECO:0000313" key="2">
    <source>
        <dbReference type="Proteomes" id="UP001239445"/>
    </source>
</evidence>
<accession>A0AAJ0B0Q2</accession>
<keyword evidence="2" id="KW-1185">Reference proteome</keyword>
<organism evidence="1 2">
    <name type="scientific">Echria macrotheca</name>
    <dbReference type="NCBI Taxonomy" id="438768"/>
    <lineage>
        <taxon>Eukaryota</taxon>
        <taxon>Fungi</taxon>
        <taxon>Dikarya</taxon>
        <taxon>Ascomycota</taxon>
        <taxon>Pezizomycotina</taxon>
        <taxon>Sordariomycetes</taxon>
        <taxon>Sordariomycetidae</taxon>
        <taxon>Sordariales</taxon>
        <taxon>Schizotheciaceae</taxon>
        <taxon>Echria</taxon>
    </lineage>
</organism>
<reference evidence="1" key="1">
    <citation type="submission" date="2023-06" db="EMBL/GenBank/DDBJ databases">
        <title>Genome-scale phylogeny and comparative genomics of the fungal order Sordariales.</title>
        <authorList>
            <consortium name="Lawrence Berkeley National Laboratory"/>
            <person name="Hensen N."/>
            <person name="Bonometti L."/>
            <person name="Westerberg I."/>
            <person name="Brannstrom I.O."/>
            <person name="Guillou S."/>
            <person name="Cros-Aarteil S."/>
            <person name="Calhoun S."/>
            <person name="Haridas S."/>
            <person name="Kuo A."/>
            <person name="Mondo S."/>
            <person name="Pangilinan J."/>
            <person name="Riley R."/>
            <person name="Labutti K."/>
            <person name="Andreopoulos B."/>
            <person name="Lipzen A."/>
            <person name="Chen C."/>
            <person name="Yanf M."/>
            <person name="Daum C."/>
            <person name="Ng V."/>
            <person name="Clum A."/>
            <person name="Steindorff A."/>
            <person name="Ohm R."/>
            <person name="Martin F."/>
            <person name="Silar P."/>
            <person name="Natvig D."/>
            <person name="Lalanne C."/>
            <person name="Gautier V."/>
            <person name="Ament-Velasquez S.L."/>
            <person name="Kruys A."/>
            <person name="Hutchinson M.I."/>
            <person name="Powell A.J."/>
            <person name="Barry K."/>
            <person name="Miller A.N."/>
            <person name="Grigoriev I.V."/>
            <person name="Debuchy R."/>
            <person name="Gladieux P."/>
            <person name="Thoren M.H."/>
            <person name="Johannesson H."/>
        </authorList>
    </citation>
    <scope>NUCLEOTIDE SEQUENCE</scope>
    <source>
        <strain evidence="1">PSN4</strain>
    </source>
</reference>
<comment type="caution">
    <text evidence="1">The sequence shown here is derived from an EMBL/GenBank/DDBJ whole genome shotgun (WGS) entry which is preliminary data.</text>
</comment>
<proteinExistence type="predicted"/>
<sequence length="105" mass="11805">MDHDDNTVIISDSDPVTDMMSSRYEGGFIIDNTIFNGVVHFMIFIKAVIFGDNDISGILKNSVGLCSSEYYNMGRTVSRFDRTVWHEKSMTAATITNMCKFTQST</sequence>
<dbReference type="Gene3D" id="1.10.357.40">
    <property type="entry name" value="YbiA-like"/>
    <property type="match status" value="1"/>
</dbReference>
<gene>
    <name evidence="1" type="ORF">QBC47DRAFT_408022</name>
</gene>
<dbReference type="InterPro" id="IPR037238">
    <property type="entry name" value="YbiA-like_sf"/>
</dbReference>
<protein>
    <submittedName>
        <fullName evidence="1">Uncharacterized protein</fullName>
    </submittedName>
</protein>
<evidence type="ECO:0000313" key="1">
    <source>
        <dbReference type="EMBL" id="KAK1749447.1"/>
    </source>
</evidence>